<sequence>MIIIRNTEQRPFNDLRCQRWLVTYVAGNPRSNHDVDSGHYSFPIIGIESVRINPVKRVGR</sequence>
<name>A0A2N7VH28_9BURK</name>
<reference evidence="2 3" key="1">
    <citation type="submission" date="2018-01" db="EMBL/GenBank/DDBJ databases">
        <title>Whole genome analyses suggest that Burkholderia sensu lato contains two further novel genera in the rhizoxinica-symbiotica group Mycetohabitans gen. nov., and Trinickia gen. nov.: implications for the evolution of diazotrophy and nodulation in the Burkholderiaceae.</title>
        <authorList>
            <person name="Estrada-de los Santos P."/>
            <person name="Palmer M."/>
            <person name="Chavez-Ramirez B."/>
            <person name="Beukes C."/>
            <person name="Steenkamp E.T."/>
            <person name="Hirsch A.M."/>
            <person name="Manyaka P."/>
            <person name="Maluk M."/>
            <person name="Lafos M."/>
            <person name="Crook M."/>
            <person name="Gross E."/>
            <person name="Simon M.F."/>
            <person name="Bueno dos Reis Junior F."/>
            <person name="Poole P.S."/>
            <person name="Venter S.N."/>
            <person name="James E.K."/>
        </authorList>
    </citation>
    <scope>NUCLEOTIDE SEQUENCE [LARGE SCALE GENOMIC DNA]</scope>
    <source>
        <strain evidence="2 3">WSM 3937</strain>
    </source>
</reference>
<dbReference type="Proteomes" id="UP000235659">
    <property type="component" value="Unassembled WGS sequence"/>
</dbReference>
<reference evidence="1 4" key="2">
    <citation type="submission" date="2020-04" db="EMBL/GenBank/DDBJ databases">
        <authorList>
            <person name="De Canck E."/>
        </authorList>
    </citation>
    <scope>NUCLEOTIDE SEQUENCE [LARGE SCALE GENOMIC DNA]</scope>
    <source>
        <strain evidence="1 4">LMG 27174</strain>
    </source>
</reference>
<evidence type="ECO:0000313" key="1">
    <source>
        <dbReference type="EMBL" id="CAB3745162.1"/>
    </source>
</evidence>
<evidence type="ECO:0000313" key="2">
    <source>
        <dbReference type="EMBL" id="PMS16458.1"/>
    </source>
</evidence>
<proteinExistence type="predicted"/>
<keyword evidence="3" id="KW-1185">Reference proteome</keyword>
<evidence type="ECO:0000313" key="3">
    <source>
        <dbReference type="Proteomes" id="UP000235659"/>
    </source>
</evidence>
<dbReference type="EMBL" id="CADIJZ010000094">
    <property type="protein sequence ID" value="CAB3745162.1"/>
    <property type="molecule type" value="Genomic_DNA"/>
</dbReference>
<protein>
    <submittedName>
        <fullName evidence="1">Uncharacterized protein</fullName>
    </submittedName>
</protein>
<accession>A0A2N7VH28</accession>
<dbReference type="Proteomes" id="UP000494205">
    <property type="component" value="Unassembled WGS sequence"/>
</dbReference>
<gene>
    <name evidence="2" type="ORF">C0Z16_36860</name>
    <name evidence="1" type="ORF">LMG27174_07302</name>
</gene>
<evidence type="ECO:0000313" key="4">
    <source>
        <dbReference type="Proteomes" id="UP000494205"/>
    </source>
</evidence>
<dbReference type="AlphaFoldDB" id="A0A2N7VH28"/>
<dbReference type="EMBL" id="PNXY01000089">
    <property type="protein sequence ID" value="PMS16458.1"/>
    <property type="molecule type" value="Genomic_DNA"/>
</dbReference>
<organism evidence="1 4">
    <name type="scientific">Paraburkholderia rhynchosiae</name>
    <dbReference type="NCBI Taxonomy" id="487049"/>
    <lineage>
        <taxon>Bacteria</taxon>
        <taxon>Pseudomonadati</taxon>
        <taxon>Pseudomonadota</taxon>
        <taxon>Betaproteobacteria</taxon>
        <taxon>Burkholderiales</taxon>
        <taxon>Burkholderiaceae</taxon>
        <taxon>Paraburkholderia</taxon>
    </lineage>
</organism>